<protein>
    <submittedName>
        <fullName evidence="3">(R)-stereoselective amidase</fullName>
        <ecNumber evidence="3">3.5.1.100</ecNumber>
    </submittedName>
</protein>
<keyword evidence="4" id="KW-1185">Reference proteome</keyword>
<feature type="domain" description="CN hydrolase" evidence="2">
    <location>
        <begin position="1"/>
        <end position="239"/>
    </location>
</feature>
<dbReference type="SUPFAM" id="SSF56317">
    <property type="entry name" value="Carbon-nitrogen hydrolase"/>
    <property type="match status" value="1"/>
</dbReference>
<dbReference type="EC" id="3.5.1.100" evidence="3"/>
<dbReference type="AlphaFoldDB" id="A0A5C6F2B1"/>
<evidence type="ECO:0000313" key="3">
    <source>
        <dbReference type="EMBL" id="TWU54660.1"/>
    </source>
</evidence>
<dbReference type="PANTHER" id="PTHR43674:SF2">
    <property type="entry name" value="BETA-UREIDOPROPIONASE"/>
    <property type="match status" value="1"/>
</dbReference>
<dbReference type="InterPro" id="IPR050345">
    <property type="entry name" value="Aliph_Amidase/BUP"/>
</dbReference>
<proteinExistence type="predicted"/>
<gene>
    <name evidence="3" type="primary">ramA_3</name>
    <name evidence="3" type="ORF">Poly51_33790</name>
</gene>
<evidence type="ECO:0000313" key="4">
    <source>
        <dbReference type="Proteomes" id="UP000318288"/>
    </source>
</evidence>
<dbReference type="RefSeq" id="WP_146458839.1">
    <property type="nucleotide sequence ID" value="NZ_SJPW01000004.1"/>
</dbReference>
<comment type="caution">
    <text evidence="3">The sequence shown here is derived from an EMBL/GenBank/DDBJ whole genome shotgun (WGS) entry which is preliminary data.</text>
</comment>
<reference evidence="3 4" key="1">
    <citation type="submission" date="2019-02" db="EMBL/GenBank/DDBJ databases">
        <title>Deep-cultivation of Planctomycetes and their phenomic and genomic characterization uncovers novel biology.</title>
        <authorList>
            <person name="Wiegand S."/>
            <person name="Jogler M."/>
            <person name="Boedeker C."/>
            <person name="Pinto D."/>
            <person name="Vollmers J."/>
            <person name="Rivas-Marin E."/>
            <person name="Kohn T."/>
            <person name="Peeters S.H."/>
            <person name="Heuer A."/>
            <person name="Rast P."/>
            <person name="Oberbeckmann S."/>
            <person name="Bunk B."/>
            <person name="Jeske O."/>
            <person name="Meyerdierks A."/>
            <person name="Storesund J.E."/>
            <person name="Kallscheuer N."/>
            <person name="Luecker S."/>
            <person name="Lage O.M."/>
            <person name="Pohl T."/>
            <person name="Merkel B.J."/>
            <person name="Hornburger P."/>
            <person name="Mueller R.-W."/>
            <person name="Bruemmer F."/>
            <person name="Labrenz M."/>
            <person name="Spormann A.M."/>
            <person name="Op Den Camp H."/>
            <person name="Overmann J."/>
            <person name="Amann R."/>
            <person name="Jetten M.S.M."/>
            <person name="Mascher T."/>
            <person name="Medema M.H."/>
            <person name="Devos D.P."/>
            <person name="Kaster A.-K."/>
            <person name="Ovreas L."/>
            <person name="Rohde M."/>
            <person name="Galperin M.Y."/>
            <person name="Jogler C."/>
        </authorList>
    </citation>
    <scope>NUCLEOTIDE SEQUENCE [LARGE SCALE GENOMIC DNA]</scope>
    <source>
        <strain evidence="3 4">Poly51</strain>
    </source>
</reference>
<dbReference type="PANTHER" id="PTHR43674">
    <property type="entry name" value="NITRILASE C965.09-RELATED"/>
    <property type="match status" value="1"/>
</dbReference>
<keyword evidence="1 3" id="KW-0378">Hydrolase</keyword>
<dbReference type="Pfam" id="PF00795">
    <property type="entry name" value="CN_hydrolase"/>
    <property type="match status" value="1"/>
</dbReference>
<dbReference type="InterPro" id="IPR003010">
    <property type="entry name" value="C-N_Hydrolase"/>
</dbReference>
<dbReference type="Proteomes" id="UP000318288">
    <property type="component" value="Unassembled WGS sequence"/>
</dbReference>
<dbReference type="EMBL" id="SJPW01000004">
    <property type="protein sequence ID" value="TWU54660.1"/>
    <property type="molecule type" value="Genomic_DNA"/>
</dbReference>
<sequence length="274" mass="30181">MKLACVQTDVVFADVNANLDRVLRWIDQASEAKAELVIFPECVLCGYSYESRDEAYQQALSIGSPTFATIADACAKYNLRVTLGFLEADGDRLFNSSALIGPSGVIGHYRKIHLPHLGVDRFVDRGDIPYRILAAGEVNVGLAICYDCSFPEPMRILGLEGADVIALGTNWPIGAVRTAEIVPPARSMENHLFFVAANRVGTERGFEFCGRSSICGPDGVVLAASSDDQETMLFADIDPAQARNKRIERTVGKHVIHRMNDRRPEFYDRISRPS</sequence>
<accession>A0A5C6F2B1</accession>
<evidence type="ECO:0000259" key="2">
    <source>
        <dbReference type="PROSITE" id="PS50263"/>
    </source>
</evidence>
<dbReference type="Gene3D" id="3.60.110.10">
    <property type="entry name" value="Carbon-nitrogen hydrolase"/>
    <property type="match status" value="1"/>
</dbReference>
<dbReference type="PROSITE" id="PS50263">
    <property type="entry name" value="CN_HYDROLASE"/>
    <property type="match status" value="1"/>
</dbReference>
<evidence type="ECO:0000256" key="1">
    <source>
        <dbReference type="ARBA" id="ARBA00022801"/>
    </source>
</evidence>
<name>A0A5C6F2B1_9BACT</name>
<dbReference type="InterPro" id="IPR036526">
    <property type="entry name" value="C-N_Hydrolase_sf"/>
</dbReference>
<dbReference type="OrthoDB" id="2826359at2"/>
<dbReference type="GO" id="GO:0016811">
    <property type="term" value="F:hydrolase activity, acting on carbon-nitrogen (but not peptide) bonds, in linear amides"/>
    <property type="evidence" value="ECO:0007669"/>
    <property type="project" value="UniProtKB-ARBA"/>
</dbReference>
<dbReference type="CDD" id="cd07197">
    <property type="entry name" value="nitrilase"/>
    <property type="match status" value="1"/>
</dbReference>
<organism evidence="3 4">
    <name type="scientific">Rubripirellula tenax</name>
    <dbReference type="NCBI Taxonomy" id="2528015"/>
    <lineage>
        <taxon>Bacteria</taxon>
        <taxon>Pseudomonadati</taxon>
        <taxon>Planctomycetota</taxon>
        <taxon>Planctomycetia</taxon>
        <taxon>Pirellulales</taxon>
        <taxon>Pirellulaceae</taxon>
        <taxon>Rubripirellula</taxon>
    </lineage>
</organism>